<gene>
    <name evidence="5" type="ORF">C7Y71_006075</name>
</gene>
<dbReference type="InterPro" id="IPR011650">
    <property type="entry name" value="Peptidase_M20_dimer"/>
</dbReference>
<evidence type="ECO:0000313" key="6">
    <source>
        <dbReference type="Proteomes" id="UP000249375"/>
    </source>
</evidence>
<reference evidence="5 6" key="1">
    <citation type="submission" date="2018-11" db="EMBL/GenBank/DDBJ databases">
        <authorList>
            <person name="Na S.W."/>
            <person name="Baik M."/>
        </authorList>
    </citation>
    <scope>NUCLEOTIDE SEQUENCE [LARGE SCALE GENOMIC DNA]</scope>
    <source>
        <strain evidence="5 6">E39</strain>
    </source>
</reference>
<accession>A0A5P8E6H5</accession>
<dbReference type="Pfam" id="PF01546">
    <property type="entry name" value="Peptidase_M20"/>
    <property type="match status" value="1"/>
</dbReference>
<dbReference type="InterPro" id="IPR036264">
    <property type="entry name" value="Bact_exopeptidase_dim_dom"/>
</dbReference>
<dbReference type="KEGG" id="alq:C7Y71_006075"/>
<organism evidence="5 6">
    <name type="scientific">Pseudoprevotella muciniphila</name>
    <dbReference type="NCBI Taxonomy" id="2133944"/>
    <lineage>
        <taxon>Bacteria</taxon>
        <taxon>Pseudomonadati</taxon>
        <taxon>Bacteroidota</taxon>
        <taxon>Bacteroidia</taxon>
        <taxon>Bacteroidales</taxon>
        <taxon>Prevotellaceae</taxon>
        <taxon>Pseudoprevotella</taxon>
    </lineage>
</organism>
<protein>
    <submittedName>
        <fullName evidence="5">M20/M25/M40 family metallo-hydrolase</fullName>
    </submittedName>
</protein>
<dbReference type="OrthoDB" id="9792335at2"/>
<dbReference type="SUPFAM" id="SSF55031">
    <property type="entry name" value="Bacterial exopeptidase dimerisation domain"/>
    <property type="match status" value="1"/>
</dbReference>
<sequence length="355" mass="38928">MIQLDELFSDALLLLDRLISTPSLSCEECNTADILEHFLSEKGLANVQRVGNNVFMRAAAWDESKPVLLLNAHHDTVHPSPSYTRDPYEPAHEDGCIYGLGSNDDGGSVVALIAAFRHLYETPLAANLILAISAEEEVSGKDGISSVLPYLGRIDMGLVGEPTGMQAAIGERGLVVLDGLAKGRRGHAARNEGINAVYIAIEDINRLRDFRFERVSELLGDIKVSVTQISAGKQHNVVPDECRFVVDVRTTDAYSNEETVSLLQSVCNSTLIPRSTRLSASGIDRTHPLVRTALQLGRTTYVSPTMSDMALMPFPTLKMGPGDSARSHSADEYIREEEIREGIHIYIDFLKKLQL</sequence>
<dbReference type="InterPro" id="IPR050072">
    <property type="entry name" value="Peptidase_M20A"/>
</dbReference>
<dbReference type="Gene3D" id="3.30.70.360">
    <property type="match status" value="1"/>
</dbReference>
<dbReference type="GO" id="GO:0008777">
    <property type="term" value="F:acetylornithine deacetylase activity"/>
    <property type="evidence" value="ECO:0007669"/>
    <property type="project" value="TreeGrafter"/>
</dbReference>
<feature type="domain" description="Peptidase M20 dimerisation" evidence="4">
    <location>
        <begin position="170"/>
        <end position="271"/>
    </location>
</feature>
<keyword evidence="6" id="KW-1185">Reference proteome</keyword>
<dbReference type="GO" id="GO:0046872">
    <property type="term" value="F:metal ion binding"/>
    <property type="evidence" value="ECO:0007669"/>
    <property type="project" value="UniProtKB-KW"/>
</dbReference>
<keyword evidence="1" id="KW-0479">Metal-binding</keyword>
<proteinExistence type="predicted"/>
<dbReference type="Proteomes" id="UP000249375">
    <property type="component" value="Chromosome"/>
</dbReference>
<dbReference type="PANTHER" id="PTHR43808">
    <property type="entry name" value="ACETYLORNITHINE DEACETYLASE"/>
    <property type="match status" value="1"/>
</dbReference>
<evidence type="ECO:0000313" key="5">
    <source>
        <dbReference type="EMBL" id="QFQ12615.1"/>
    </source>
</evidence>
<name>A0A5P8E6H5_9BACT</name>
<dbReference type="Gene3D" id="3.40.630.10">
    <property type="entry name" value="Zn peptidases"/>
    <property type="match status" value="1"/>
</dbReference>
<dbReference type="Pfam" id="PF07687">
    <property type="entry name" value="M20_dimer"/>
    <property type="match status" value="1"/>
</dbReference>
<evidence type="ECO:0000256" key="2">
    <source>
        <dbReference type="ARBA" id="ARBA00022801"/>
    </source>
</evidence>
<dbReference type="EMBL" id="CP033459">
    <property type="protein sequence ID" value="QFQ12615.1"/>
    <property type="molecule type" value="Genomic_DNA"/>
</dbReference>
<dbReference type="SUPFAM" id="SSF53187">
    <property type="entry name" value="Zn-dependent exopeptidases"/>
    <property type="match status" value="1"/>
</dbReference>
<dbReference type="GO" id="GO:0006526">
    <property type="term" value="P:L-arginine biosynthetic process"/>
    <property type="evidence" value="ECO:0007669"/>
    <property type="project" value="TreeGrafter"/>
</dbReference>
<keyword evidence="3" id="KW-0170">Cobalt</keyword>
<dbReference type="InterPro" id="IPR002933">
    <property type="entry name" value="Peptidase_M20"/>
</dbReference>
<evidence type="ECO:0000256" key="1">
    <source>
        <dbReference type="ARBA" id="ARBA00022723"/>
    </source>
</evidence>
<dbReference type="PANTHER" id="PTHR43808:SF31">
    <property type="entry name" value="N-ACETYL-L-CITRULLINE DEACETYLASE"/>
    <property type="match status" value="1"/>
</dbReference>
<dbReference type="CDD" id="cd05651">
    <property type="entry name" value="M20_ArgE_DapE-like"/>
    <property type="match status" value="1"/>
</dbReference>
<dbReference type="RefSeq" id="WP_111899171.1">
    <property type="nucleotide sequence ID" value="NZ_CP033459.1"/>
</dbReference>
<evidence type="ECO:0000259" key="4">
    <source>
        <dbReference type="Pfam" id="PF07687"/>
    </source>
</evidence>
<keyword evidence="2 5" id="KW-0378">Hydrolase</keyword>
<dbReference type="AlphaFoldDB" id="A0A5P8E6H5"/>
<evidence type="ECO:0000256" key="3">
    <source>
        <dbReference type="ARBA" id="ARBA00023285"/>
    </source>
</evidence>